<sequence length="17" mass="1943">MPKAKQIDWKINVLTAS</sequence>
<reference evidence="1 2" key="1">
    <citation type="journal article" date="2024" name="Commun. Biol.">
        <title>Comparative genomic analysis of thermophilic fungi reveals convergent evolutionary adaptations and gene losses.</title>
        <authorList>
            <person name="Steindorff A.S."/>
            <person name="Aguilar-Pontes M.V."/>
            <person name="Robinson A.J."/>
            <person name="Andreopoulos B."/>
            <person name="LaButti K."/>
            <person name="Kuo A."/>
            <person name="Mondo S."/>
            <person name="Riley R."/>
            <person name="Otillar R."/>
            <person name="Haridas S."/>
            <person name="Lipzen A."/>
            <person name="Grimwood J."/>
            <person name="Schmutz J."/>
            <person name="Clum A."/>
            <person name="Reid I.D."/>
            <person name="Moisan M.C."/>
            <person name="Butler G."/>
            <person name="Nguyen T.T.M."/>
            <person name="Dewar K."/>
            <person name="Conant G."/>
            <person name="Drula E."/>
            <person name="Henrissat B."/>
            <person name="Hansel C."/>
            <person name="Singer S."/>
            <person name="Hutchinson M.I."/>
            <person name="de Vries R.P."/>
            <person name="Natvig D.O."/>
            <person name="Powell A.J."/>
            <person name="Tsang A."/>
            <person name="Grigoriev I.V."/>
        </authorList>
    </citation>
    <scope>NUCLEOTIDE SEQUENCE [LARGE SCALE GENOMIC DNA]</scope>
    <source>
        <strain evidence="1 2">CBS 494.80</strain>
    </source>
</reference>
<evidence type="ECO:0000313" key="1">
    <source>
        <dbReference type="EMBL" id="KAL2062564.1"/>
    </source>
</evidence>
<keyword evidence="2" id="KW-1185">Reference proteome</keyword>
<name>A0ABR4BY14_9HELO</name>
<gene>
    <name evidence="1" type="ORF">VTL71DRAFT_6830</name>
</gene>
<dbReference type="EMBL" id="JAZHXI010000017">
    <property type="protein sequence ID" value="KAL2062564.1"/>
    <property type="molecule type" value="Genomic_DNA"/>
</dbReference>
<dbReference type="Proteomes" id="UP001595075">
    <property type="component" value="Unassembled WGS sequence"/>
</dbReference>
<comment type="caution">
    <text evidence="1">The sequence shown here is derived from an EMBL/GenBank/DDBJ whole genome shotgun (WGS) entry which is preliminary data.</text>
</comment>
<evidence type="ECO:0000313" key="2">
    <source>
        <dbReference type="Proteomes" id="UP001595075"/>
    </source>
</evidence>
<protein>
    <submittedName>
        <fullName evidence="1">Uncharacterized protein</fullName>
    </submittedName>
</protein>
<organism evidence="1 2">
    <name type="scientific">Oculimacula yallundae</name>
    <dbReference type="NCBI Taxonomy" id="86028"/>
    <lineage>
        <taxon>Eukaryota</taxon>
        <taxon>Fungi</taxon>
        <taxon>Dikarya</taxon>
        <taxon>Ascomycota</taxon>
        <taxon>Pezizomycotina</taxon>
        <taxon>Leotiomycetes</taxon>
        <taxon>Helotiales</taxon>
        <taxon>Ploettnerulaceae</taxon>
        <taxon>Oculimacula</taxon>
    </lineage>
</organism>
<accession>A0ABR4BY14</accession>
<proteinExistence type="predicted"/>